<dbReference type="Pfam" id="PF23717">
    <property type="entry name" value="DUF7159"/>
    <property type="match status" value="1"/>
</dbReference>
<protein>
    <recommendedName>
        <fullName evidence="3">DUF7159 domain-containing protein</fullName>
    </recommendedName>
</protein>
<dbReference type="Proteomes" id="UP000708347">
    <property type="component" value="Unassembled WGS sequence"/>
</dbReference>
<evidence type="ECO:0000259" key="3">
    <source>
        <dbReference type="Pfam" id="PF23717"/>
    </source>
</evidence>
<evidence type="ECO:0000256" key="1">
    <source>
        <dbReference type="SAM" id="MobiDB-lite"/>
    </source>
</evidence>
<feature type="domain" description="DUF7159" evidence="3">
    <location>
        <begin position="2"/>
        <end position="228"/>
    </location>
</feature>
<keyword evidence="2" id="KW-0812">Transmembrane</keyword>
<gene>
    <name evidence="4" type="ORF">FEG63_16670</name>
</gene>
<dbReference type="RefSeq" id="WP_174398968.1">
    <property type="nucleotide sequence ID" value="NZ_VBSB01000010.1"/>
</dbReference>
<keyword evidence="2" id="KW-0472">Membrane</keyword>
<comment type="caution">
    <text evidence="4">The sequence shown here is derived from an EMBL/GenBank/DDBJ whole genome shotgun (WGS) entry which is preliminary data.</text>
</comment>
<accession>A0ABX2JU00</accession>
<feature type="compositionally biased region" description="Low complexity" evidence="1">
    <location>
        <begin position="496"/>
        <end position="517"/>
    </location>
</feature>
<dbReference type="EMBL" id="VBSB01000010">
    <property type="protein sequence ID" value="NTY61179.1"/>
    <property type="molecule type" value="Genomic_DNA"/>
</dbReference>
<evidence type="ECO:0000313" key="5">
    <source>
        <dbReference type="Proteomes" id="UP000708347"/>
    </source>
</evidence>
<feature type="compositionally biased region" description="Low complexity" evidence="1">
    <location>
        <begin position="549"/>
        <end position="563"/>
    </location>
</feature>
<feature type="compositionally biased region" description="Low complexity" evidence="1">
    <location>
        <begin position="460"/>
        <end position="488"/>
    </location>
</feature>
<feature type="compositionally biased region" description="Gly residues" evidence="1">
    <location>
        <begin position="532"/>
        <end position="548"/>
    </location>
</feature>
<feature type="transmembrane region" description="Helical" evidence="2">
    <location>
        <begin position="309"/>
        <end position="333"/>
    </location>
</feature>
<feature type="compositionally biased region" description="Gly residues" evidence="1">
    <location>
        <begin position="564"/>
        <end position="573"/>
    </location>
</feature>
<dbReference type="InterPro" id="IPR055583">
    <property type="entry name" value="DUF7159"/>
</dbReference>
<sequence length="586" mass="58744">MDIALGVSMTPTTVRMVLVEGAKADGVTVDNDTFDIETGEGSATAAEQVVAAILGTRESATEGGHRLVSTGVTWTDRTAAADLRDALKARKIDDVVLVSELHAAGALAKAVGQAVGYDRTALMLLDRDTATVAVVETASGAIVKVQTESLHAQDAVAELQSMITGLEGLDQPPQGLFVLGSGVDVSAVKSQLSLGTTLPVHAPDEAELALARGAALASASAPRYEASTVGLGYARDPDGTTAGKAYPAGADTEMSAAGLAEAGTQMAAAGYMAPLGYSEVLDELDGDLGYDAIPADPDFTVDEPERKPFLLVGSSLASIFVIGVVALVISLAVSIRPTVNQRPNPAESVIVPSSQTPAAVVPEAAVPAPSPPSVPDTIQEPVPVVQQAPRTVYVTPAPQAPAPAPAAPAPAPEAPAPAPVPEAPAPAPIAPVIPPPIIAPPVIVLPPLLPPFLRPPRAPHYPSYPSSPSYPSNPSSPNYPSQPSEPTQPSQPPSSQPSQPSYPTQSPQQSSYPSSPSAPVVTEAPSAPSAAGGSGGYGSGGGGYGSGGSSSSSGSEGSRSSDSGGSGSSGRGSGSSPLWPFPSFGH</sequence>
<keyword evidence="5" id="KW-1185">Reference proteome</keyword>
<feature type="region of interest" description="Disordered" evidence="1">
    <location>
        <begin position="395"/>
        <end position="420"/>
    </location>
</feature>
<feature type="region of interest" description="Disordered" evidence="1">
    <location>
        <begin position="460"/>
        <end position="586"/>
    </location>
</feature>
<organism evidence="4 5">
    <name type="scientific">Mycolicibacterium sphagni</name>
    <dbReference type="NCBI Taxonomy" id="1786"/>
    <lineage>
        <taxon>Bacteria</taxon>
        <taxon>Bacillati</taxon>
        <taxon>Actinomycetota</taxon>
        <taxon>Actinomycetes</taxon>
        <taxon>Mycobacteriales</taxon>
        <taxon>Mycobacteriaceae</taxon>
        <taxon>Mycolicibacterium</taxon>
    </lineage>
</organism>
<evidence type="ECO:0000256" key="2">
    <source>
        <dbReference type="SAM" id="Phobius"/>
    </source>
</evidence>
<name>A0ABX2JU00_9MYCO</name>
<reference evidence="4 5" key="1">
    <citation type="submission" date="2019-05" db="EMBL/GenBank/DDBJ databases">
        <title>Mycolicibacterium sphagni ENV482 genome assembly.</title>
        <authorList>
            <person name="Chen W."/>
            <person name="Faulkner N.W."/>
            <person name="Hyman M.R."/>
        </authorList>
    </citation>
    <scope>NUCLEOTIDE SEQUENCE [LARGE SCALE GENOMIC DNA]</scope>
    <source>
        <strain evidence="4 5">ENV482</strain>
    </source>
</reference>
<evidence type="ECO:0000313" key="4">
    <source>
        <dbReference type="EMBL" id="NTY61179.1"/>
    </source>
</evidence>
<proteinExistence type="predicted"/>
<feature type="compositionally biased region" description="Pro residues" evidence="1">
    <location>
        <begin position="398"/>
        <end position="420"/>
    </location>
</feature>
<keyword evidence="2" id="KW-1133">Transmembrane helix</keyword>